<dbReference type="SUPFAM" id="SSF53335">
    <property type="entry name" value="S-adenosyl-L-methionine-dependent methyltransferases"/>
    <property type="match status" value="1"/>
</dbReference>
<dbReference type="CDD" id="cd02440">
    <property type="entry name" value="AdoMet_MTases"/>
    <property type="match status" value="1"/>
</dbReference>
<dbReference type="InterPro" id="IPR029063">
    <property type="entry name" value="SAM-dependent_MTases_sf"/>
</dbReference>
<evidence type="ECO:0000313" key="3">
    <source>
        <dbReference type="EMBL" id="TGZ82941.1"/>
    </source>
</evidence>
<dbReference type="Pfam" id="PF05971">
    <property type="entry name" value="Methyltransf_10"/>
    <property type="match status" value="1"/>
</dbReference>
<evidence type="ECO:0000313" key="4">
    <source>
        <dbReference type="Proteomes" id="UP000298138"/>
    </source>
</evidence>
<dbReference type="PANTHER" id="PTHR13393:SF0">
    <property type="entry name" value="RNA N6-ADENOSINE-METHYLTRANSFERASE METTL16"/>
    <property type="match status" value="1"/>
</dbReference>
<dbReference type="GO" id="GO:0005634">
    <property type="term" value="C:nucleus"/>
    <property type="evidence" value="ECO:0007669"/>
    <property type="project" value="TreeGrafter"/>
</dbReference>
<dbReference type="AlphaFoldDB" id="A0A4S2N1J1"/>
<keyword evidence="4" id="KW-1185">Reference proteome</keyword>
<evidence type="ECO:0000256" key="2">
    <source>
        <dbReference type="ARBA" id="ARBA00022679"/>
    </source>
</evidence>
<evidence type="ECO:0008006" key="5">
    <source>
        <dbReference type="Google" id="ProtNLM"/>
    </source>
</evidence>
<dbReference type="STRING" id="341454.A0A4S2N1J1"/>
<keyword evidence="1" id="KW-0489">Methyltransferase</keyword>
<organism evidence="3 4">
    <name type="scientific">Ascodesmis nigricans</name>
    <dbReference type="NCBI Taxonomy" id="341454"/>
    <lineage>
        <taxon>Eukaryota</taxon>
        <taxon>Fungi</taxon>
        <taxon>Dikarya</taxon>
        <taxon>Ascomycota</taxon>
        <taxon>Pezizomycotina</taxon>
        <taxon>Pezizomycetes</taxon>
        <taxon>Pezizales</taxon>
        <taxon>Ascodesmidaceae</taxon>
        <taxon>Ascodesmis</taxon>
    </lineage>
</organism>
<dbReference type="InterPro" id="IPR010286">
    <property type="entry name" value="METTL16/RlmF"/>
</dbReference>
<dbReference type="GO" id="GO:0008168">
    <property type="term" value="F:methyltransferase activity"/>
    <property type="evidence" value="ECO:0007669"/>
    <property type="project" value="UniProtKB-KW"/>
</dbReference>
<proteinExistence type="predicted"/>
<keyword evidence="2" id="KW-0808">Transferase</keyword>
<protein>
    <recommendedName>
        <fullName evidence="5">U6 small nuclear RNA (adenine-(43)-N(6))-methyltransferase</fullName>
    </recommendedName>
</protein>
<dbReference type="InParanoid" id="A0A4S2N1J1"/>
<dbReference type="GO" id="GO:0070475">
    <property type="term" value="P:rRNA base methylation"/>
    <property type="evidence" value="ECO:0007669"/>
    <property type="project" value="TreeGrafter"/>
</dbReference>
<dbReference type="Proteomes" id="UP000298138">
    <property type="component" value="Unassembled WGS sequence"/>
</dbReference>
<dbReference type="EMBL" id="ML220114">
    <property type="protein sequence ID" value="TGZ82941.1"/>
    <property type="molecule type" value="Genomic_DNA"/>
</dbReference>
<evidence type="ECO:0000256" key="1">
    <source>
        <dbReference type="ARBA" id="ARBA00022603"/>
    </source>
</evidence>
<sequence>MHPRSPFNSPTLFAELAREYPDLAKHVIPPSSLNFKDPEAVQALSRCLLQHHFSLDVELRGDRLCPMIPNRVDYILWLQDLLDETAPNSPKDRKIIGLDIGTGASAVYPLLGCALRETWSMIGTDIDSVSLETACRNCEKNQKIVGDRITIHKSSVDGALIPLDALNLERIDFVMCNPPFYSSATDMLQSAEAKLLPPLTACTGTPTEMVHAPDGELGFARKMLEESRQLGERVQWYTTLFGKLSSVQEMVREIGAVLGGSGNWAVTQFVQGTTRRWAVGWSFGDLRARRGTVLVESVALAGCCPFPPEVTIRAGEKVQREKVREVLRELKTLNTVDPREMYCEFAGNVWSRAWRRASLRGTATTDGKLRLGVHVELLEGNQELEIRWVRGLDKVLFESFCEMMRRKFAYS</sequence>
<accession>A0A4S2N1J1</accession>
<dbReference type="PANTHER" id="PTHR13393">
    <property type="entry name" value="SAM-DEPENDENT METHYLTRANSFERASE"/>
    <property type="match status" value="1"/>
</dbReference>
<dbReference type="OrthoDB" id="514248at2759"/>
<gene>
    <name evidence="3" type="ORF">EX30DRAFT_328839</name>
</gene>
<dbReference type="Gene3D" id="3.40.50.150">
    <property type="entry name" value="Vaccinia Virus protein VP39"/>
    <property type="match status" value="1"/>
</dbReference>
<reference evidence="3 4" key="1">
    <citation type="submission" date="2019-04" db="EMBL/GenBank/DDBJ databases">
        <title>Comparative genomics and transcriptomics to analyze fruiting body development in filamentous ascomycetes.</title>
        <authorList>
            <consortium name="DOE Joint Genome Institute"/>
            <person name="Lutkenhaus R."/>
            <person name="Traeger S."/>
            <person name="Breuer J."/>
            <person name="Kuo A."/>
            <person name="Lipzen A."/>
            <person name="Pangilinan J."/>
            <person name="Dilworth D."/>
            <person name="Sandor L."/>
            <person name="Poggeler S."/>
            <person name="Barry K."/>
            <person name="Grigoriev I.V."/>
            <person name="Nowrousian M."/>
        </authorList>
    </citation>
    <scope>NUCLEOTIDE SEQUENCE [LARGE SCALE GENOMIC DNA]</scope>
    <source>
        <strain evidence="3 4">CBS 389.68</strain>
    </source>
</reference>
<name>A0A4S2N1J1_9PEZI</name>